<feature type="compositionally biased region" description="Basic and acidic residues" evidence="2">
    <location>
        <begin position="574"/>
        <end position="609"/>
    </location>
</feature>
<feature type="compositionally biased region" description="Basic and acidic residues" evidence="2">
    <location>
        <begin position="511"/>
        <end position="546"/>
    </location>
</feature>
<dbReference type="Pfam" id="PF01926">
    <property type="entry name" value="MMR_HSR1"/>
    <property type="match status" value="1"/>
</dbReference>
<dbReference type="PANTHER" id="PTHR15398">
    <property type="entry name" value="BROMODOMAIN-CONTAINING PROTEIN 8"/>
    <property type="match status" value="1"/>
</dbReference>
<evidence type="ECO:0000313" key="5">
    <source>
        <dbReference type="Proteomes" id="UP000001227"/>
    </source>
</evidence>
<dbReference type="RefSeq" id="WP_012473165.1">
    <property type="nucleotide sequence ID" value="NC_010830.1"/>
</dbReference>
<dbReference type="Gene3D" id="3.40.50.300">
    <property type="entry name" value="P-loop containing nucleotide triphosphate hydrolases"/>
    <property type="match status" value="1"/>
</dbReference>
<dbReference type="eggNOG" id="COG1193">
    <property type="taxonomic scope" value="Bacteria"/>
</dbReference>
<dbReference type="HOGENOM" id="CLU_398838_0_0_10"/>
<dbReference type="GO" id="GO:0035267">
    <property type="term" value="C:NuA4 histone acetyltransferase complex"/>
    <property type="evidence" value="ECO:0007669"/>
    <property type="project" value="TreeGrafter"/>
</dbReference>
<protein>
    <recommendedName>
        <fullName evidence="3">G domain-containing protein</fullName>
    </recommendedName>
</protein>
<evidence type="ECO:0000256" key="1">
    <source>
        <dbReference type="SAM" id="Coils"/>
    </source>
</evidence>
<dbReference type="InterPro" id="IPR027417">
    <property type="entry name" value="P-loop_NTPase"/>
</dbReference>
<dbReference type="CDD" id="cd00882">
    <property type="entry name" value="Ras_like_GTPase"/>
    <property type="match status" value="1"/>
</dbReference>
<keyword evidence="5" id="KW-1185">Reference proteome</keyword>
<organism evidence="4 5">
    <name type="scientific">Amoebophilus asiaticus (strain 5a2)</name>
    <dbReference type="NCBI Taxonomy" id="452471"/>
    <lineage>
        <taxon>Bacteria</taxon>
        <taxon>Pseudomonadati</taxon>
        <taxon>Bacteroidota</taxon>
        <taxon>Cytophagia</taxon>
        <taxon>Cytophagales</taxon>
        <taxon>Amoebophilaceae</taxon>
        <taxon>Candidatus Amoebophilus</taxon>
    </lineage>
</organism>
<dbReference type="AlphaFoldDB" id="B3ET54"/>
<feature type="compositionally biased region" description="Basic residues" evidence="2">
    <location>
        <begin position="547"/>
        <end position="573"/>
    </location>
</feature>
<dbReference type="KEGG" id="aas:Aasi_1060"/>
<proteinExistence type="predicted"/>
<dbReference type="Proteomes" id="UP000001227">
    <property type="component" value="Chromosome"/>
</dbReference>
<dbReference type="PROSITE" id="PS51257">
    <property type="entry name" value="PROKAR_LIPOPROTEIN"/>
    <property type="match status" value="1"/>
</dbReference>
<feature type="region of interest" description="Disordered" evidence="2">
    <location>
        <begin position="440"/>
        <end position="609"/>
    </location>
</feature>
<dbReference type="InterPro" id="IPR006073">
    <property type="entry name" value="GTP-bd"/>
</dbReference>
<evidence type="ECO:0000256" key="2">
    <source>
        <dbReference type="SAM" id="MobiDB-lite"/>
    </source>
</evidence>
<feature type="coiled-coil region" evidence="1">
    <location>
        <begin position="153"/>
        <end position="180"/>
    </location>
</feature>
<sequence length="690" mass="79205">MKRTYTLFQQYTAYALLISFLLQSCNGLGNLSVPSQEEQTAHIKTNPQQLILRTDIQPLANQILTAQGGHAVTLYEEDSTLKADVAINVPQGFSKTYEELQVYIEQGAQLSSLPQLEKKIQERRIQLQLAQKGQPVKVIIYKGAGLAGGGNTKDDGEGQAEIVEEQAADAQEKEEKEESRPNEAVIFCGNPGVGKSALCNSIFQEAKFPSGTSRGQGLTTHHQTHMYKNRLYIDTPGLEDINMREQAAAEIEQALKKGGNYKMVFVIVLDDGRLRQADLNAINIICDAIKTPFEYGLVINKSMQETIDIIIEEGGLGPYLITLHKQPFQTIMLTREERMAAKANVYFEVNENRRKLLDLINNLPASNIQLGKIDIRNFEEKIQQMEEKYIKAMAKLKAQHKQEREEQEVRITKEREEHEAQVKHQGEEYEAKVKEIQAQMQEQQQVADARIEKDRRETENRIRQIQQESEKKQQEAEAKRKNEQEERDSQIKSLQEKIEEKQQIAKAKRKQEKEEQEAQIKKMQEEMEKQRTEEAENKKERKEDKKKQKKEKKKLKTKIKKIRQAAKEKRRKEKEKEKEENDAQIKRLQEQLEERQRAAEAERRREREEAEYRIRRIEQESVDRIRRIQQENQELLKQFRAQQVGQQRSSGAPFAATATGAAIGGGIGGPVGAGVGAFLGFGFDLAKNLF</sequence>
<dbReference type="eggNOG" id="COG1162">
    <property type="taxonomic scope" value="Bacteria"/>
</dbReference>
<name>B3ET54_AMOA5</name>
<keyword evidence="1" id="KW-0175">Coiled coil</keyword>
<dbReference type="EMBL" id="CP001102">
    <property type="protein sequence ID" value="ACE06406.1"/>
    <property type="molecule type" value="Genomic_DNA"/>
</dbReference>
<gene>
    <name evidence="4" type="ordered locus">Aasi_1060</name>
</gene>
<dbReference type="SUPFAM" id="SSF52540">
    <property type="entry name" value="P-loop containing nucleoside triphosphate hydrolases"/>
    <property type="match status" value="1"/>
</dbReference>
<feature type="domain" description="G" evidence="3">
    <location>
        <begin position="185"/>
        <end position="292"/>
    </location>
</feature>
<evidence type="ECO:0000259" key="3">
    <source>
        <dbReference type="Pfam" id="PF01926"/>
    </source>
</evidence>
<feature type="region of interest" description="Disordered" evidence="2">
    <location>
        <begin position="401"/>
        <end position="426"/>
    </location>
</feature>
<feature type="compositionally biased region" description="Basic and acidic residues" evidence="2">
    <location>
        <begin position="449"/>
        <end position="503"/>
    </location>
</feature>
<dbReference type="STRING" id="452471.Aasi_1060"/>
<reference evidence="4 5" key="1">
    <citation type="journal article" date="2010" name="J. Bacteriol.">
        <title>The genome of the amoeba symbiont 'Candidatus Amoebophilus asiaticus' reveals common mechanisms for host cell interaction among amoeba-associated bacteria.</title>
        <authorList>
            <person name="Schmitz-Esser S."/>
            <person name="Tischler P."/>
            <person name="Arnold R."/>
            <person name="Montanaro J."/>
            <person name="Wagner M."/>
            <person name="Rattei T."/>
            <person name="Horn M."/>
        </authorList>
    </citation>
    <scope>NUCLEOTIDE SEQUENCE [LARGE SCALE GENOMIC DNA]</scope>
    <source>
        <strain evidence="4 5">5a2</strain>
    </source>
</reference>
<dbReference type="GO" id="GO:0005525">
    <property type="term" value="F:GTP binding"/>
    <property type="evidence" value="ECO:0007669"/>
    <property type="project" value="InterPro"/>
</dbReference>
<evidence type="ECO:0000313" key="4">
    <source>
        <dbReference type="EMBL" id="ACE06406.1"/>
    </source>
</evidence>
<dbReference type="OrthoDB" id="9809485at2"/>
<dbReference type="PANTHER" id="PTHR15398:SF4">
    <property type="entry name" value="BROMODOMAIN-CONTAINING PROTEIN 8 ISOFORM X1"/>
    <property type="match status" value="1"/>
</dbReference>
<accession>B3ET54</accession>